<gene>
    <name evidence="1" type="ORF">HOV93_12750</name>
</gene>
<dbReference type="AlphaFoldDB" id="A0A7V8V394"/>
<evidence type="ECO:0000313" key="1">
    <source>
        <dbReference type="EMBL" id="MBA2114119.1"/>
    </source>
</evidence>
<evidence type="ECO:0000313" key="2">
    <source>
        <dbReference type="Proteomes" id="UP000551616"/>
    </source>
</evidence>
<evidence type="ECO:0008006" key="3">
    <source>
        <dbReference type="Google" id="ProtNLM"/>
    </source>
</evidence>
<sequence length="144" mass="16236">MTRSLVSHSHYFWPMALLVCHCLSSGCSRQDTSHVRAGWVLAEGNVSLDEKPLDDAKISFVPASLKNLKDQEQWFTAAILKGRFKVELPLGDYKVRIQKYREGPGYISIPTIPKQFNESTVLTAKVTEATFNDLSFNLDQSEDD</sequence>
<protein>
    <recommendedName>
        <fullName evidence="3">Lipoprotein</fullName>
    </recommendedName>
</protein>
<comment type="caution">
    <text evidence="1">The sequence shown here is derived from an EMBL/GenBank/DDBJ whole genome shotgun (WGS) entry which is preliminary data.</text>
</comment>
<reference evidence="1 2" key="1">
    <citation type="submission" date="2020-05" db="EMBL/GenBank/DDBJ databases">
        <title>Bremerella alba sp. nov., a novel planctomycete isolated from the surface of the macroalga Fucus spiralis.</title>
        <authorList>
            <person name="Godinho O."/>
            <person name="Botelho R."/>
            <person name="Albuquerque L."/>
            <person name="Wiegand S."/>
            <person name="Da Costa M.S."/>
            <person name="Lobo-Da-Cunha A."/>
            <person name="Jogler C."/>
            <person name="Lage O.M."/>
        </authorList>
    </citation>
    <scope>NUCLEOTIDE SEQUENCE [LARGE SCALE GENOMIC DNA]</scope>
    <source>
        <strain evidence="1 2">FF15</strain>
    </source>
</reference>
<dbReference type="PROSITE" id="PS51257">
    <property type="entry name" value="PROKAR_LIPOPROTEIN"/>
    <property type="match status" value="1"/>
</dbReference>
<proteinExistence type="predicted"/>
<organism evidence="1 2">
    <name type="scientific">Bremerella alba</name>
    <dbReference type="NCBI Taxonomy" id="980252"/>
    <lineage>
        <taxon>Bacteria</taxon>
        <taxon>Pseudomonadati</taxon>
        <taxon>Planctomycetota</taxon>
        <taxon>Planctomycetia</taxon>
        <taxon>Pirellulales</taxon>
        <taxon>Pirellulaceae</taxon>
        <taxon>Bremerella</taxon>
    </lineage>
</organism>
<dbReference type="EMBL" id="JABRWO010000003">
    <property type="protein sequence ID" value="MBA2114119.1"/>
    <property type="molecule type" value="Genomic_DNA"/>
</dbReference>
<accession>A0A7V8V394</accession>
<dbReference type="RefSeq" id="WP_207395604.1">
    <property type="nucleotide sequence ID" value="NZ_JABRWO010000003.1"/>
</dbReference>
<keyword evidence="2" id="KW-1185">Reference proteome</keyword>
<name>A0A7V8V394_9BACT</name>
<dbReference type="Proteomes" id="UP000551616">
    <property type="component" value="Unassembled WGS sequence"/>
</dbReference>